<dbReference type="PROSITE" id="PS50172">
    <property type="entry name" value="BRCT"/>
    <property type="match status" value="1"/>
</dbReference>
<dbReference type="InterPro" id="IPR012340">
    <property type="entry name" value="NA-bd_OB-fold"/>
</dbReference>
<dbReference type="Proteomes" id="UP001497444">
    <property type="component" value="Unassembled WGS sequence"/>
</dbReference>
<gene>
    <name evidence="7" type="ORF">CSSPJE1EN1_LOCUS27637</name>
</gene>
<dbReference type="Pfam" id="PF14520">
    <property type="entry name" value="HHH_5"/>
    <property type="match status" value="1"/>
</dbReference>
<evidence type="ECO:0000256" key="2">
    <source>
        <dbReference type="ARBA" id="ARBA00022598"/>
    </source>
</evidence>
<dbReference type="InterPro" id="IPR004150">
    <property type="entry name" value="NAD_DNA_ligase_OB"/>
</dbReference>
<organism evidence="7 8">
    <name type="scientific">Sphagnum jensenii</name>
    <dbReference type="NCBI Taxonomy" id="128206"/>
    <lineage>
        <taxon>Eukaryota</taxon>
        <taxon>Viridiplantae</taxon>
        <taxon>Streptophyta</taxon>
        <taxon>Embryophyta</taxon>
        <taxon>Bryophyta</taxon>
        <taxon>Sphagnophytina</taxon>
        <taxon>Sphagnopsida</taxon>
        <taxon>Sphagnales</taxon>
        <taxon>Sphagnaceae</taxon>
        <taxon>Sphagnum</taxon>
    </lineage>
</organism>
<dbReference type="Pfam" id="PF03120">
    <property type="entry name" value="OB_DNA_ligase"/>
    <property type="match status" value="1"/>
</dbReference>
<keyword evidence="2" id="KW-0436">Ligase</keyword>
<dbReference type="InterPro" id="IPR010994">
    <property type="entry name" value="RuvA_2-like"/>
</dbReference>
<dbReference type="Gene3D" id="1.10.150.20">
    <property type="entry name" value="5' to 3' exonuclease, C-terminal subdomain"/>
    <property type="match status" value="2"/>
</dbReference>
<evidence type="ECO:0000256" key="4">
    <source>
        <dbReference type="ARBA" id="ARBA00023027"/>
    </source>
</evidence>
<dbReference type="Gene3D" id="3.40.50.10190">
    <property type="entry name" value="BRCT domain"/>
    <property type="match status" value="1"/>
</dbReference>
<evidence type="ECO:0000313" key="7">
    <source>
        <dbReference type="EMBL" id="CAK9252259.1"/>
    </source>
</evidence>
<evidence type="ECO:0000313" key="8">
    <source>
        <dbReference type="Proteomes" id="UP001497444"/>
    </source>
</evidence>
<feature type="domain" description="BRCT" evidence="6">
    <location>
        <begin position="419"/>
        <end position="498"/>
    </location>
</feature>
<evidence type="ECO:0000256" key="1">
    <source>
        <dbReference type="ARBA" id="ARBA00012722"/>
    </source>
</evidence>
<dbReference type="Gene3D" id="2.40.50.140">
    <property type="entry name" value="Nucleic acid-binding proteins"/>
    <property type="match status" value="1"/>
</dbReference>
<dbReference type="Gene3D" id="3.30.470.30">
    <property type="entry name" value="DNA ligase/mRNA capping enzyme"/>
    <property type="match status" value="1"/>
</dbReference>
<comment type="caution">
    <text evidence="7">The sequence shown here is derived from an EMBL/GenBank/DDBJ whole genome shotgun (WGS) entry which is preliminary data.</text>
</comment>
<dbReference type="InterPro" id="IPR013840">
    <property type="entry name" value="DNAligase_N"/>
</dbReference>
<keyword evidence="4" id="KW-0520">NAD</keyword>
<dbReference type="Pfam" id="PF01653">
    <property type="entry name" value="DNA_ligase_aden"/>
    <property type="match status" value="1"/>
</dbReference>
<proteinExistence type="predicted"/>
<evidence type="ECO:0000259" key="6">
    <source>
        <dbReference type="PROSITE" id="PS50172"/>
    </source>
</evidence>
<dbReference type="SMART" id="SM00532">
    <property type="entry name" value="LIGANc"/>
    <property type="match status" value="1"/>
</dbReference>
<dbReference type="SUPFAM" id="SSF47781">
    <property type="entry name" value="RuvA domain 2-like"/>
    <property type="match status" value="1"/>
</dbReference>
<evidence type="ECO:0000256" key="3">
    <source>
        <dbReference type="ARBA" id="ARBA00022705"/>
    </source>
</evidence>
<dbReference type="InterPro" id="IPR001357">
    <property type="entry name" value="BRCT_dom"/>
</dbReference>
<comment type="catalytic activity">
    <reaction evidence="5">
        <text>NAD(+) + (deoxyribonucleotide)n-3'-hydroxyl + 5'-phospho-(deoxyribonucleotide)m = (deoxyribonucleotide)n+m + AMP + beta-nicotinamide D-nucleotide.</text>
        <dbReference type="EC" id="6.5.1.2"/>
    </reaction>
</comment>
<dbReference type="Pfam" id="PF00533">
    <property type="entry name" value="BRCT"/>
    <property type="match status" value="1"/>
</dbReference>
<dbReference type="SUPFAM" id="SSF52113">
    <property type="entry name" value="BRCT domain"/>
    <property type="match status" value="1"/>
</dbReference>
<dbReference type="InterPro" id="IPR013839">
    <property type="entry name" value="DNAligase_adenylation"/>
</dbReference>
<name>A0ABP0VCT6_9BRYO</name>
<dbReference type="EC" id="6.5.1.2" evidence="1"/>
<dbReference type="SUPFAM" id="SSF50249">
    <property type="entry name" value="Nucleic acid-binding proteins"/>
    <property type="match status" value="1"/>
</dbReference>
<dbReference type="EMBL" id="CAXAQS010000591">
    <property type="protein sequence ID" value="CAK9252259.1"/>
    <property type="molecule type" value="Genomic_DNA"/>
</dbReference>
<dbReference type="SUPFAM" id="SSF56091">
    <property type="entry name" value="DNA ligase/mRNA capping enzyme, catalytic domain"/>
    <property type="match status" value="1"/>
</dbReference>
<protein>
    <recommendedName>
        <fullName evidence="1">DNA ligase (NAD(+))</fullName>
        <ecNumber evidence="1">6.5.1.2</ecNumber>
    </recommendedName>
</protein>
<accession>A0ABP0VCT6</accession>
<evidence type="ECO:0000256" key="5">
    <source>
        <dbReference type="ARBA" id="ARBA00034005"/>
    </source>
</evidence>
<reference evidence="7" key="1">
    <citation type="submission" date="2024-02" db="EMBL/GenBank/DDBJ databases">
        <authorList>
            <consortium name="ELIXIR-Norway"/>
            <consortium name="Elixir Norway"/>
        </authorList>
    </citation>
    <scope>NUCLEOTIDE SEQUENCE</scope>
</reference>
<keyword evidence="8" id="KW-1185">Reference proteome</keyword>
<dbReference type="InterPro" id="IPR036420">
    <property type="entry name" value="BRCT_dom_sf"/>
</dbReference>
<sequence>MGGVPSVLKSDFTGSFRGEIILTKTNHKKYFADKANPRNAASGVSKRLDGVGVEHLDILLYQVIGDIDFKTEEDQFNFLKLQGCKSPNWSVVRPPSNGTPADAVVAAWEGYQAFDSKLRNALDYDIDGLVIRLNDIAKQIELGEKDLRPKGAIAFKFDNASAESTIRDIIWQVGNSGRLTPVAVVDPVMLVGAEVKRANVYNLAYINELGIGIGAKVLVVRANDVIPRIEELIKGTGIIATGPKYCPECNGPTVMDGENLTCTNTDGCPAQIKGRIKNWVAELNILELGVTLIDKLVEAKLVNDVSDLYKLTLKDLEGIDRMGEKSAKSVYESLWKMNPITLDLFVGALSITMIGSSTIRLLMEAGYDNLDKLMDMTRSEAEAIKGIGSTKADFLVSGLEKYTPVIQRLLANGVKIKAKVIGSLTGAKIAITGSTTNKRAFLEQFITDNGGENKSSVGKSCTHLVIADVNSTSSKAVAARKLGIKLIDEESLLNLAKG</sequence>
<keyword evidence="3" id="KW-0235">DNA replication</keyword>